<dbReference type="PANTHER" id="PTHR43461:SF1">
    <property type="entry name" value="TRANSMEMBRANE PROTEIN 256"/>
    <property type="match status" value="1"/>
</dbReference>
<accession>A0A5B7YF31</accession>
<comment type="similarity">
    <text evidence="2">Belongs to the UPF0382 family.</text>
</comment>
<feature type="transmembrane region" description="Helical" evidence="6">
    <location>
        <begin position="46"/>
        <end position="61"/>
    </location>
</feature>
<dbReference type="PANTHER" id="PTHR43461">
    <property type="entry name" value="TRANSMEMBRANE PROTEIN 256"/>
    <property type="match status" value="1"/>
</dbReference>
<evidence type="ECO:0000256" key="4">
    <source>
        <dbReference type="ARBA" id="ARBA00022989"/>
    </source>
</evidence>
<keyword evidence="4 6" id="KW-1133">Transmembrane helix</keyword>
<dbReference type="OrthoDB" id="9802121at2"/>
<reference evidence="7 8" key="1">
    <citation type="submission" date="2019-04" db="EMBL/GenBank/DDBJ databases">
        <title>Salinimonas iocasae sp. nov., a halophilic bacterium isolated from the outer tube casing of tubeworms in Okinawa Trough.</title>
        <authorList>
            <person name="Zhang H."/>
            <person name="Wang H."/>
            <person name="Li C."/>
        </authorList>
    </citation>
    <scope>NUCLEOTIDE SEQUENCE [LARGE SCALE GENOMIC DNA]</scope>
    <source>
        <strain evidence="7 8">KX18D6</strain>
    </source>
</reference>
<dbReference type="Proteomes" id="UP000304912">
    <property type="component" value="Chromosome"/>
</dbReference>
<keyword evidence="5 6" id="KW-0472">Membrane</keyword>
<comment type="subcellular location">
    <subcellularLocation>
        <location evidence="1">Membrane</location>
        <topology evidence="1">Multi-pass membrane protein</topology>
    </subcellularLocation>
</comment>
<organism evidence="7 8">
    <name type="scientific">Salinimonas iocasae</name>
    <dbReference type="NCBI Taxonomy" id="2572577"/>
    <lineage>
        <taxon>Bacteria</taxon>
        <taxon>Pseudomonadati</taxon>
        <taxon>Pseudomonadota</taxon>
        <taxon>Gammaproteobacteria</taxon>
        <taxon>Alteromonadales</taxon>
        <taxon>Alteromonadaceae</taxon>
        <taxon>Alteromonas/Salinimonas group</taxon>
        <taxon>Salinimonas</taxon>
    </lineage>
</organism>
<evidence type="ECO:0000256" key="6">
    <source>
        <dbReference type="SAM" id="Phobius"/>
    </source>
</evidence>
<keyword evidence="8" id="KW-1185">Reference proteome</keyword>
<keyword evidence="3 6" id="KW-0812">Transmembrane</keyword>
<name>A0A5B7YF31_9ALTE</name>
<evidence type="ECO:0000256" key="3">
    <source>
        <dbReference type="ARBA" id="ARBA00022692"/>
    </source>
</evidence>
<dbReference type="EMBL" id="CP039852">
    <property type="protein sequence ID" value="QCZ93916.1"/>
    <property type="molecule type" value="Genomic_DNA"/>
</dbReference>
<proteinExistence type="inferred from homology"/>
<protein>
    <submittedName>
        <fullName evidence="7">DUF423 domain-containing protein</fullName>
    </submittedName>
</protein>
<evidence type="ECO:0000256" key="1">
    <source>
        <dbReference type="ARBA" id="ARBA00004141"/>
    </source>
</evidence>
<evidence type="ECO:0000256" key="2">
    <source>
        <dbReference type="ARBA" id="ARBA00009694"/>
    </source>
</evidence>
<dbReference type="KEGG" id="salk:FBQ74_10655"/>
<gene>
    <name evidence="7" type="ORF">FBQ74_10655</name>
</gene>
<dbReference type="GO" id="GO:0005886">
    <property type="term" value="C:plasma membrane"/>
    <property type="evidence" value="ECO:0007669"/>
    <property type="project" value="TreeGrafter"/>
</dbReference>
<dbReference type="InterPro" id="IPR006696">
    <property type="entry name" value="DUF423"/>
</dbReference>
<sequence length="124" mass="12746">MKIIISIAALSALTAVILGALAAHGLKGTLSPASLASFKTAVSYQMYHSLALLLVAALPQLKRNLATLAAWSFILGIVLFSGSIYLLTLAQLSWLGPVTPIGGVTLMIGWGLVLTAAVKGDTDG</sequence>
<evidence type="ECO:0000256" key="5">
    <source>
        <dbReference type="ARBA" id="ARBA00023136"/>
    </source>
</evidence>
<evidence type="ECO:0000313" key="8">
    <source>
        <dbReference type="Proteomes" id="UP000304912"/>
    </source>
</evidence>
<dbReference type="Pfam" id="PF04241">
    <property type="entry name" value="DUF423"/>
    <property type="match status" value="1"/>
</dbReference>
<dbReference type="RefSeq" id="WP_139756658.1">
    <property type="nucleotide sequence ID" value="NZ_CP039852.1"/>
</dbReference>
<evidence type="ECO:0000313" key="7">
    <source>
        <dbReference type="EMBL" id="QCZ93916.1"/>
    </source>
</evidence>
<feature type="transmembrane region" description="Helical" evidence="6">
    <location>
        <begin position="68"/>
        <end position="88"/>
    </location>
</feature>
<dbReference type="AlphaFoldDB" id="A0A5B7YF31"/>
<feature type="transmembrane region" description="Helical" evidence="6">
    <location>
        <begin position="94"/>
        <end position="118"/>
    </location>
</feature>